<evidence type="ECO:0000256" key="2">
    <source>
        <dbReference type="SAM" id="MobiDB-lite"/>
    </source>
</evidence>
<dbReference type="PhylomeDB" id="A0A0G4FXW6"/>
<dbReference type="VEuPathDB" id="CryptoDB:Vbra_806"/>
<protein>
    <submittedName>
        <fullName evidence="3">Uncharacterized protein</fullName>
    </submittedName>
</protein>
<dbReference type="InterPro" id="IPR027799">
    <property type="entry name" value="Rtf2_RING-finger"/>
</dbReference>
<dbReference type="AlphaFoldDB" id="A0A0G4FXW6"/>
<dbReference type="PANTHER" id="PTHR12775">
    <property type="entry name" value="PROTEIN C20ORF43 HOMOLOG"/>
    <property type="match status" value="1"/>
</dbReference>
<dbReference type="PANTHER" id="PTHR12775:SF0">
    <property type="entry name" value="REPLICATION TERMINATION FACTOR 2"/>
    <property type="match status" value="1"/>
</dbReference>
<evidence type="ECO:0000256" key="1">
    <source>
        <dbReference type="ARBA" id="ARBA00009885"/>
    </source>
</evidence>
<gene>
    <name evidence="3" type="ORF">Vbra_806</name>
</gene>
<feature type="region of interest" description="Disordered" evidence="2">
    <location>
        <begin position="217"/>
        <end position="311"/>
    </location>
</feature>
<dbReference type="InParanoid" id="A0A0G4FXW6"/>
<dbReference type="Proteomes" id="UP000041254">
    <property type="component" value="Unassembled WGS sequence"/>
</dbReference>
<organism evidence="3 4">
    <name type="scientific">Vitrella brassicaformis (strain CCMP3155)</name>
    <dbReference type="NCBI Taxonomy" id="1169540"/>
    <lineage>
        <taxon>Eukaryota</taxon>
        <taxon>Sar</taxon>
        <taxon>Alveolata</taxon>
        <taxon>Colpodellida</taxon>
        <taxon>Vitrellaceae</taxon>
        <taxon>Vitrella</taxon>
    </lineage>
</organism>
<dbReference type="InterPro" id="IPR006735">
    <property type="entry name" value="Rtf2"/>
</dbReference>
<reference evidence="3 4" key="1">
    <citation type="submission" date="2014-11" db="EMBL/GenBank/DDBJ databases">
        <authorList>
            <person name="Zhu J."/>
            <person name="Qi W."/>
            <person name="Song R."/>
        </authorList>
    </citation>
    <scope>NUCLEOTIDE SEQUENCE [LARGE SCALE GENOMIC DNA]</scope>
</reference>
<accession>A0A0G4FXW6</accession>
<comment type="similarity">
    <text evidence="1">Belongs to the rtf2 family.</text>
</comment>
<feature type="region of interest" description="Disordered" evidence="2">
    <location>
        <begin position="153"/>
        <end position="182"/>
    </location>
</feature>
<dbReference type="STRING" id="1169540.A0A0G4FXW6"/>
<dbReference type="CDD" id="cd16653">
    <property type="entry name" value="RING-like_Rtf2"/>
    <property type="match status" value="1"/>
</dbReference>
<dbReference type="Pfam" id="PF04641">
    <property type="entry name" value="Rtf2"/>
    <property type="match status" value="1"/>
</dbReference>
<dbReference type="EMBL" id="CDMY01000523">
    <property type="protein sequence ID" value="CEM20269.1"/>
    <property type="molecule type" value="Genomic_DNA"/>
</dbReference>
<dbReference type="FunCoup" id="A0A0G4FXW6">
    <property type="interactions" value="483"/>
</dbReference>
<evidence type="ECO:0000313" key="4">
    <source>
        <dbReference type="Proteomes" id="UP000041254"/>
    </source>
</evidence>
<name>A0A0G4FXW6_VITBC</name>
<feature type="compositionally biased region" description="Basic and acidic residues" evidence="2">
    <location>
        <begin position="281"/>
        <end position="299"/>
    </location>
</feature>
<proteinExistence type="inferred from homology"/>
<sequence>MGGDGGSIPGRADMIRTAGYKFARNLGGMGYTPNTQVRAGDEKYDTTTERRLRWGTCAVSQEKLSPPVVACRLGQLYNKEALLRRLLDKTLPPNAEHIRGSRDFREVGGEWNSSTGRLVCPITRVDMDGNAKGVLVWKCGCVLSDKALKQFGNESKNHNHSSSNTKEGESKQQEDGTTTDSKKCLSCGAVYTDEDLVCLVPTEDELKANRQKIDAIRAKNPKTKKAKAAAAAASNDTPAPNGSAAVESKKRPAEPANSAPPAPPPAAANGEVVPSAAKKARVGEGGEGMRSHLEGKSDVYKSLFVSSKGRG</sequence>
<feature type="compositionally biased region" description="Low complexity" evidence="2">
    <location>
        <begin position="228"/>
        <end position="241"/>
    </location>
</feature>
<dbReference type="OrthoDB" id="247013at2759"/>
<evidence type="ECO:0000313" key="3">
    <source>
        <dbReference type="EMBL" id="CEM20269.1"/>
    </source>
</evidence>
<keyword evidence="4" id="KW-1185">Reference proteome</keyword>
<dbReference type="OMA" id="PNTQIRE"/>
<dbReference type="GO" id="GO:0005634">
    <property type="term" value="C:nucleus"/>
    <property type="evidence" value="ECO:0007669"/>
    <property type="project" value="TreeGrafter"/>
</dbReference>
<dbReference type="GO" id="GO:0006274">
    <property type="term" value="P:DNA replication termination"/>
    <property type="evidence" value="ECO:0007669"/>
    <property type="project" value="TreeGrafter"/>
</dbReference>